<evidence type="ECO:0000313" key="2">
    <source>
        <dbReference type="EMBL" id="GAN04617.1"/>
    </source>
</evidence>
<dbReference type="EMBL" id="DF836358">
    <property type="protein sequence ID" value="GAN04617.1"/>
    <property type="molecule type" value="Genomic_DNA"/>
</dbReference>
<evidence type="ECO:0000256" key="1">
    <source>
        <dbReference type="SAM" id="MobiDB-lite"/>
    </source>
</evidence>
<protein>
    <recommendedName>
        <fullName evidence="4">WWE domain-containing protein</fullName>
    </recommendedName>
</protein>
<dbReference type="Proteomes" id="UP000053815">
    <property type="component" value="Unassembled WGS sequence"/>
</dbReference>
<evidence type="ECO:0008006" key="4">
    <source>
        <dbReference type="Google" id="ProtNLM"/>
    </source>
</evidence>
<dbReference type="OrthoDB" id="2282145at2759"/>
<accession>A0A0C9MN56</accession>
<sequence>MSVGPELSIMYHHNSQQHYNSTPLIVAQHQQYRIQQEQSQQYHQQRSPLYDQMINDQHDKQQQQQQSKQKQQQHSFSPPLSVASSTSSGSFYSNLSSSPPPANNTFQIHATPIANAATHMRIKKALPATFGFSQTTSNAIHHQSQSNKTSAAPWNFTWLVFMNEKWVPFDILNQTKLEQTLTVGGTFVDINDSHFPDIM</sequence>
<feature type="compositionally biased region" description="Low complexity" evidence="1">
    <location>
        <begin position="62"/>
        <end position="97"/>
    </location>
</feature>
<name>A0A0C9MN56_9FUNG</name>
<gene>
    <name evidence="2" type="ORF">MAM1_0069d04078</name>
</gene>
<feature type="region of interest" description="Disordered" evidence="1">
    <location>
        <begin position="57"/>
        <end position="100"/>
    </location>
</feature>
<organism evidence="2">
    <name type="scientific">Mucor ambiguus</name>
    <dbReference type="NCBI Taxonomy" id="91626"/>
    <lineage>
        <taxon>Eukaryota</taxon>
        <taxon>Fungi</taxon>
        <taxon>Fungi incertae sedis</taxon>
        <taxon>Mucoromycota</taxon>
        <taxon>Mucoromycotina</taxon>
        <taxon>Mucoromycetes</taxon>
        <taxon>Mucorales</taxon>
        <taxon>Mucorineae</taxon>
        <taxon>Mucoraceae</taxon>
        <taxon>Mucor</taxon>
    </lineage>
</organism>
<evidence type="ECO:0000313" key="3">
    <source>
        <dbReference type="Proteomes" id="UP000053815"/>
    </source>
</evidence>
<proteinExistence type="predicted"/>
<keyword evidence="3" id="KW-1185">Reference proteome</keyword>
<dbReference type="AlphaFoldDB" id="A0A0C9MN56"/>
<reference evidence="2" key="1">
    <citation type="submission" date="2014-09" db="EMBL/GenBank/DDBJ databases">
        <title>Draft genome sequence of an oleaginous Mucoromycotina fungus Mucor ambiguus NBRC6742.</title>
        <authorList>
            <person name="Takeda I."/>
            <person name="Yamane N."/>
            <person name="Morita T."/>
            <person name="Tamano K."/>
            <person name="Machida M."/>
            <person name="Baker S."/>
            <person name="Koike H."/>
        </authorList>
    </citation>
    <scope>NUCLEOTIDE SEQUENCE</scope>
    <source>
        <strain evidence="2">NBRC 6742</strain>
    </source>
</reference>